<dbReference type="AlphaFoldDB" id="A0AAD7J9B2"/>
<dbReference type="EMBL" id="JARJLG010000053">
    <property type="protein sequence ID" value="KAJ7758948.1"/>
    <property type="molecule type" value="Genomic_DNA"/>
</dbReference>
<evidence type="ECO:0000313" key="1">
    <source>
        <dbReference type="EMBL" id="KAJ7758948.1"/>
    </source>
</evidence>
<proteinExistence type="predicted"/>
<sequence length="1042" mass="115206">MATATSRLLATTAIVAEQQAATVELKDTIQSTRAEVISCTDSLENEAPSLKSQLNRCLDDNLCLLRDTGTSTIQINSVLRLIQTARSPDGKVAPKPPVLLVPVTASGLQLPESVQQAADSVIPPRQADKTSEAFEQRATVFIRTKDQTLTASPPDAQALAPKGGPRVRLDEASLSGRYRNNSNLHSSLHLNARTHQDRLVNNLSLRQEQMTSASTACGVPAGMNNSVLGYHLNAQGEIDLVEGFTFEMEKVIRQMIDRRVGLEIELPPGVRTPKVDNPTRFRGQDSHKFFMMFLEKLLAWMRTGCYGRPDLDEYCIILLQNVLDDDTLWWYVNEVDNPRLAGYCNLDFADVSATAQQATHEFDAVTRDAVKGPEGLYSSLITCGQNMIEMPSQFVFKTSLETLRSHARQIWETAQGIKDEEAVEGRSSVPIDTGVNRYPRDRCSARMVSISYGSSVGPGPTGDQLAAEAGSSLHGQGQNPVVHIVARFKQTRYENNCKAIIPLWRTATETGLDREVGNRKSTCAMTAEDIKPRTEFEGMEILNHIGECGEDENAWVSHAEMREGGPTTWGSEVASSVDPTGCITVSLSSELLPATHWVTKGHIEHQRWQSQLVACVNTGIQNGWTGWKNQWQPRVVCGAEKLLGSIYYRIGIHISDSVINKLYFVHVPGTTRNLSDVAARYTSGGSRLEIWLGCPAGRQTASAWIQVSKRVSTSRQFQMEITCGHFGGVLGKPGPPIPLTVVTKASRSATPAAGTITPGTRSVRRHYSDDHYKAGLSQLDEDEDPNEAPDLNTLITESQTEEFRLHAIIELPCLQYYSIRVVDEDTDLTYESDTETSVTISSGYEAPAPFGNYNPSPVRRSAGNTAQLTRGEVALLLVTEETATRLTRDDDDEVPRNWLGDPDLPPGPLMSIEGPNYAQSTAQRMSTLSFTGYMSPQYEPPTREEDEHLEFVAKLHKEMHNNNTFGWITRAQEALAAEEDALEDETWITLHRLGTPFELEPELAAMAEELEHCGEVYRLTMKILDHGRQGVATRRWCQSSIH</sequence>
<gene>
    <name evidence="1" type="ORF">DFH07DRAFT_772292</name>
</gene>
<comment type="caution">
    <text evidence="1">The sequence shown here is derived from an EMBL/GenBank/DDBJ whole genome shotgun (WGS) entry which is preliminary data.</text>
</comment>
<organism evidence="1 2">
    <name type="scientific">Mycena maculata</name>
    <dbReference type="NCBI Taxonomy" id="230809"/>
    <lineage>
        <taxon>Eukaryota</taxon>
        <taxon>Fungi</taxon>
        <taxon>Dikarya</taxon>
        <taxon>Basidiomycota</taxon>
        <taxon>Agaricomycotina</taxon>
        <taxon>Agaricomycetes</taxon>
        <taxon>Agaricomycetidae</taxon>
        <taxon>Agaricales</taxon>
        <taxon>Marasmiineae</taxon>
        <taxon>Mycenaceae</taxon>
        <taxon>Mycena</taxon>
    </lineage>
</organism>
<name>A0AAD7J9B2_9AGAR</name>
<accession>A0AAD7J9B2</accession>
<keyword evidence="2" id="KW-1185">Reference proteome</keyword>
<protein>
    <submittedName>
        <fullName evidence="1">Uncharacterized protein</fullName>
    </submittedName>
</protein>
<reference evidence="1" key="1">
    <citation type="submission" date="2023-03" db="EMBL/GenBank/DDBJ databases">
        <title>Massive genome expansion in bonnet fungi (Mycena s.s.) driven by repeated elements and novel gene families across ecological guilds.</title>
        <authorList>
            <consortium name="Lawrence Berkeley National Laboratory"/>
            <person name="Harder C.B."/>
            <person name="Miyauchi S."/>
            <person name="Viragh M."/>
            <person name="Kuo A."/>
            <person name="Thoen E."/>
            <person name="Andreopoulos B."/>
            <person name="Lu D."/>
            <person name="Skrede I."/>
            <person name="Drula E."/>
            <person name="Henrissat B."/>
            <person name="Morin E."/>
            <person name="Kohler A."/>
            <person name="Barry K."/>
            <person name="LaButti K."/>
            <person name="Morin E."/>
            <person name="Salamov A."/>
            <person name="Lipzen A."/>
            <person name="Mereny Z."/>
            <person name="Hegedus B."/>
            <person name="Baldrian P."/>
            <person name="Stursova M."/>
            <person name="Weitz H."/>
            <person name="Taylor A."/>
            <person name="Grigoriev I.V."/>
            <person name="Nagy L.G."/>
            <person name="Martin F."/>
            <person name="Kauserud H."/>
        </authorList>
    </citation>
    <scope>NUCLEOTIDE SEQUENCE</scope>
    <source>
        <strain evidence="1">CBHHK188m</strain>
    </source>
</reference>
<evidence type="ECO:0000313" key="2">
    <source>
        <dbReference type="Proteomes" id="UP001215280"/>
    </source>
</evidence>
<dbReference type="Proteomes" id="UP001215280">
    <property type="component" value="Unassembled WGS sequence"/>
</dbReference>